<dbReference type="EMBL" id="OV651832">
    <property type="protein sequence ID" value="CAH1107303.1"/>
    <property type="molecule type" value="Genomic_DNA"/>
</dbReference>
<accession>A0A9P0CVJ5</accession>
<proteinExistence type="predicted"/>
<name>A0A9P0CVJ5_9CUCU</name>
<sequence>MGVKKKQEKENYNFDPQQIAVVIGTGWVSQLNITEVSKTNDPNAKLILYNNIKQAYILPESNIKSLHLEVLNHADIYKKEPEFFYKEVRDTLSLEDGNVDISISLGSAGKILRKVDFSDLSKRSYIDYNVTYITIVNITYPGEKSIEQVHQQYPELTKIQMPLLGNDVSGLIPLKEESYNFDNHNVSLIIGTDWVSRLDITEVSKVNEPNAKLILYYNVTQNFLFFGSKPRNLHLEAIDYADVYSKEEDYFRNVVRDSFTIEDGTVEVGIKLGSYGEMLRNVNFTDLKKVSYIGYNVSYITEVNITYPYEKSIEEIHQQYPELINIQMPLLGNAFSERIPLGNGTGNGITTCKYRICTSDIKPIRKMDTYYLFDNVTVTNSLEATVKTLGFIANNLQISTEQDEFSIFTMLDWTSFICVFISYCKCSKLDILLKFLFEKSLEPLVEEHKYLALEITC</sequence>
<dbReference type="OrthoDB" id="6776883at2759"/>
<reference evidence="1" key="1">
    <citation type="submission" date="2022-01" db="EMBL/GenBank/DDBJ databases">
        <authorList>
            <person name="King R."/>
        </authorList>
    </citation>
    <scope>NUCLEOTIDE SEQUENCE</scope>
</reference>
<dbReference type="Proteomes" id="UP001153636">
    <property type="component" value="Chromosome 20"/>
</dbReference>
<gene>
    <name evidence="1" type="ORF">PSYICH_LOCUS8008</name>
</gene>
<protein>
    <submittedName>
        <fullName evidence="1">Uncharacterized protein</fullName>
    </submittedName>
</protein>
<keyword evidence="2" id="KW-1185">Reference proteome</keyword>
<evidence type="ECO:0000313" key="2">
    <source>
        <dbReference type="Proteomes" id="UP001153636"/>
    </source>
</evidence>
<organism evidence="1 2">
    <name type="scientific">Psylliodes chrysocephalus</name>
    <dbReference type="NCBI Taxonomy" id="3402493"/>
    <lineage>
        <taxon>Eukaryota</taxon>
        <taxon>Metazoa</taxon>
        <taxon>Ecdysozoa</taxon>
        <taxon>Arthropoda</taxon>
        <taxon>Hexapoda</taxon>
        <taxon>Insecta</taxon>
        <taxon>Pterygota</taxon>
        <taxon>Neoptera</taxon>
        <taxon>Endopterygota</taxon>
        <taxon>Coleoptera</taxon>
        <taxon>Polyphaga</taxon>
        <taxon>Cucujiformia</taxon>
        <taxon>Chrysomeloidea</taxon>
        <taxon>Chrysomelidae</taxon>
        <taxon>Galerucinae</taxon>
        <taxon>Alticini</taxon>
        <taxon>Psylliodes</taxon>
    </lineage>
</organism>
<dbReference type="AlphaFoldDB" id="A0A9P0CVJ5"/>
<evidence type="ECO:0000313" key="1">
    <source>
        <dbReference type="EMBL" id="CAH1107303.1"/>
    </source>
</evidence>